<sequence>MTWKKISLIITVIFSIYLVGCSSIQEKTSLNDNNKNQNIMKSKDSTDNKVNNKNSKESTSTIQKSESNIVENSKNKQVDKVKPQKNSIKENEINKKNYSLEIGMSVETVKNILKKNNIEIQNEIEVTTTPSDPSFGNRQLWTKNMTLEFDKNTNKLCSIEKYPQ</sequence>
<organism evidence="2 3">
    <name type="scientific">Hathewaya limosa</name>
    <name type="common">Clostridium limosum</name>
    <dbReference type="NCBI Taxonomy" id="1536"/>
    <lineage>
        <taxon>Bacteria</taxon>
        <taxon>Bacillati</taxon>
        <taxon>Bacillota</taxon>
        <taxon>Clostridia</taxon>
        <taxon>Eubacteriales</taxon>
        <taxon>Clostridiaceae</taxon>
        <taxon>Hathewaya</taxon>
    </lineage>
</organism>
<keyword evidence="3" id="KW-1185">Reference proteome</keyword>
<feature type="compositionally biased region" description="Basic and acidic residues" evidence="1">
    <location>
        <begin position="73"/>
        <end position="85"/>
    </location>
</feature>
<gene>
    <name evidence="2" type="ORF">QOZ93_002090</name>
</gene>
<evidence type="ECO:0000313" key="3">
    <source>
        <dbReference type="Proteomes" id="UP001224418"/>
    </source>
</evidence>
<dbReference type="Proteomes" id="UP001224418">
    <property type="component" value="Unassembled WGS sequence"/>
</dbReference>
<protein>
    <submittedName>
        <fullName evidence="2">Uncharacterized protein YceK</fullName>
    </submittedName>
</protein>
<feature type="region of interest" description="Disordered" evidence="1">
    <location>
        <begin position="29"/>
        <end position="85"/>
    </location>
</feature>
<evidence type="ECO:0000313" key="2">
    <source>
        <dbReference type="EMBL" id="MDQ0480342.1"/>
    </source>
</evidence>
<feature type="compositionally biased region" description="Polar residues" evidence="1">
    <location>
        <begin position="48"/>
        <end position="72"/>
    </location>
</feature>
<dbReference type="RefSeq" id="WP_307356276.1">
    <property type="nucleotide sequence ID" value="NZ_BAAACJ010000013.1"/>
</dbReference>
<name>A0ABU0JWP4_HATLI</name>
<proteinExistence type="predicted"/>
<accession>A0ABU0JWP4</accession>
<feature type="compositionally biased region" description="Polar residues" evidence="1">
    <location>
        <begin position="29"/>
        <end position="40"/>
    </location>
</feature>
<reference evidence="2 3" key="1">
    <citation type="submission" date="2023-07" db="EMBL/GenBank/DDBJ databases">
        <title>Genomic Encyclopedia of Type Strains, Phase IV (KMG-IV): sequencing the most valuable type-strain genomes for metagenomic binning, comparative biology and taxonomic classification.</title>
        <authorList>
            <person name="Goeker M."/>
        </authorList>
    </citation>
    <scope>NUCLEOTIDE SEQUENCE [LARGE SCALE GENOMIC DNA]</scope>
    <source>
        <strain evidence="2 3">DSM 1400</strain>
    </source>
</reference>
<evidence type="ECO:0000256" key="1">
    <source>
        <dbReference type="SAM" id="MobiDB-lite"/>
    </source>
</evidence>
<dbReference type="EMBL" id="JAUSWN010000017">
    <property type="protein sequence ID" value="MDQ0480342.1"/>
    <property type="molecule type" value="Genomic_DNA"/>
</dbReference>
<comment type="caution">
    <text evidence="2">The sequence shown here is derived from an EMBL/GenBank/DDBJ whole genome shotgun (WGS) entry which is preliminary data.</text>
</comment>